<dbReference type="GO" id="GO:0016020">
    <property type="term" value="C:membrane"/>
    <property type="evidence" value="ECO:0007669"/>
    <property type="project" value="UniProtKB-SubCell"/>
</dbReference>
<dbReference type="Proteomes" id="UP000572817">
    <property type="component" value="Unassembled WGS sequence"/>
</dbReference>
<evidence type="ECO:0000313" key="9">
    <source>
        <dbReference type="EMBL" id="KAF4309960.1"/>
    </source>
</evidence>
<dbReference type="Pfam" id="PF07690">
    <property type="entry name" value="MFS_1"/>
    <property type="match status" value="1"/>
</dbReference>
<evidence type="ECO:0000313" key="10">
    <source>
        <dbReference type="Proteomes" id="UP000572817"/>
    </source>
</evidence>
<evidence type="ECO:0000256" key="1">
    <source>
        <dbReference type="ARBA" id="ARBA00004141"/>
    </source>
</evidence>
<gene>
    <name evidence="9" type="ORF">GTA08_BOTSDO02844</name>
</gene>
<feature type="transmembrane region" description="Helical" evidence="7">
    <location>
        <begin position="408"/>
        <end position="430"/>
    </location>
</feature>
<feature type="domain" description="Major facilitator superfamily (MFS) profile" evidence="8">
    <location>
        <begin position="99"/>
        <end position="529"/>
    </location>
</feature>
<keyword evidence="5 7" id="KW-0472">Membrane</keyword>
<feature type="transmembrane region" description="Helical" evidence="7">
    <location>
        <begin position="368"/>
        <end position="387"/>
    </location>
</feature>
<evidence type="ECO:0000256" key="4">
    <source>
        <dbReference type="ARBA" id="ARBA00022989"/>
    </source>
</evidence>
<feature type="transmembrane region" description="Helical" evidence="7">
    <location>
        <begin position="503"/>
        <end position="522"/>
    </location>
</feature>
<dbReference type="GO" id="GO:0022857">
    <property type="term" value="F:transmembrane transporter activity"/>
    <property type="evidence" value="ECO:0007669"/>
    <property type="project" value="InterPro"/>
</dbReference>
<feature type="transmembrane region" description="Helical" evidence="7">
    <location>
        <begin position="134"/>
        <end position="154"/>
    </location>
</feature>
<feature type="region of interest" description="Disordered" evidence="6">
    <location>
        <begin position="1"/>
        <end position="91"/>
    </location>
</feature>
<feature type="transmembrane region" description="Helical" evidence="7">
    <location>
        <begin position="100"/>
        <end position="122"/>
    </location>
</feature>
<proteinExistence type="inferred from homology"/>
<keyword evidence="10" id="KW-1185">Reference proteome</keyword>
<evidence type="ECO:0000256" key="7">
    <source>
        <dbReference type="SAM" id="Phobius"/>
    </source>
</evidence>
<accession>A0A8H4IYX5</accession>
<dbReference type="PROSITE" id="PS50850">
    <property type="entry name" value="MFS"/>
    <property type="match status" value="1"/>
</dbReference>
<evidence type="ECO:0000256" key="6">
    <source>
        <dbReference type="SAM" id="MobiDB-lite"/>
    </source>
</evidence>
<dbReference type="CDD" id="cd17323">
    <property type="entry name" value="MFS_Tpo1_MDR_like"/>
    <property type="match status" value="1"/>
</dbReference>
<protein>
    <submittedName>
        <fullName evidence="9">Mfs multidrug protein</fullName>
    </submittedName>
</protein>
<keyword evidence="3 7" id="KW-0812">Transmembrane</keyword>
<dbReference type="InterPro" id="IPR020846">
    <property type="entry name" value="MFS_dom"/>
</dbReference>
<dbReference type="Gene3D" id="1.20.1250.20">
    <property type="entry name" value="MFS general substrate transporter like domains"/>
    <property type="match status" value="1"/>
</dbReference>
<dbReference type="PANTHER" id="PTHR23502:SF68">
    <property type="entry name" value="MULTIDRUG TRANSPORTER, PUTATIVE (AFU_ORTHOLOGUE AFUA_3G01120)-RELATED"/>
    <property type="match status" value="1"/>
</dbReference>
<dbReference type="EMBL" id="WWBZ02000016">
    <property type="protein sequence ID" value="KAF4309960.1"/>
    <property type="molecule type" value="Genomic_DNA"/>
</dbReference>
<feature type="transmembrane region" description="Helical" evidence="7">
    <location>
        <begin position="166"/>
        <end position="185"/>
    </location>
</feature>
<feature type="transmembrane region" description="Helical" evidence="7">
    <location>
        <begin position="470"/>
        <end position="491"/>
    </location>
</feature>
<dbReference type="PANTHER" id="PTHR23502">
    <property type="entry name" value="MAJOR FACILITATOR SUPERFAMILY"/>
    <property type="match status" value="1"/>
</dbReference>
<feature type="transmembrane region" description="Helical" evidence="7">
    <location>
        <begin position="324"/>
        <end position="348"/>
    </location>
</feature>
<evidence type="ECO:0000256" key="5">
    <source>
        <dbReference type="ARBA" id="ARBA00023136"/>
    </source>
</evidence>
<dbReference type="OrthoDB" id="5296287at2759"/>
<feature type="transmembrane region" description="Helical" evidence="7">
    <location>
        <begin position="436"/>
        <end position="458"/>
    </location>
</feature>
<reference evidence="9" key="1">
    <citation type="submission" date="2020-04" db="EMBL/GenBank/DDBJ databases">
        <title>Genome Assembly and Annotation of Botryosphaeria dothidea sdau 11-99, a Latent Pathogen of Apple Fruit Ring Rot in China.</title>
        <authorList>
            <person name="Yu C."/>
            <person name="Diao Y."/>
            <person name="Lu Q."/>
            <person name="Zhao J."/>
            <person name="Cui S."/>
            <person name="Peng C."/>
            <person name="He B."/>
            <person name="Liu H."/>
        </authorList>
    </citation>
    <scope>NUCLEOTIDE SEQUENCE [LARGE SCALE GENOMIC DNA]</scope>
    <source>
        <strain evidence="9">Sdau11-99</strain>
    </source>
</reference>
<dbReference type="InterPro" id="IPR036259">
    <property type="entry name" value="MFS_trans_sf"/>
</dbReference>
<evidence type="ECO:0000259" key="8">
    <source>
        <dbReference type="PROSITE" id="PS50850"/>
    </source>
</evidence>
<feature type="transmembrane region" description="Helical" evidence="7">
    <location>
        <begin position="225"/>
        <end position="246"/>
    </location>
</feature>
<comment type="similarity">
    <text evidence="2">Belongs to the major facilitator superfamily.</text>
</comment>
<comment type="caution">
    <text evidence="9">The sequence shown here is derived from an EMBL/GenBank/DDBJ whole genome shotgun (WGS) entry which is preliminary data.</text>
</comment>
<feature type="transmembrane region" description="Helical" evidence="7">
    <location>
        <begin position="252"/>
        <end position="274"/>
    </location>
</feature>
<evidence type="ECO:0000256" key="2">
    <source>
        <dbReference type="ARBA" id="ARBA00008335"/>
    </source>
</evidence>
<sequence>MDSGPQPNPTTESKPKATTFVQDAEKDLEKGPASGTAGEGASRAPSTSVSEAVTGEQQQQQQHQEQGKPQEDDPNLVGWDGDDDPENPLNWTSKKKWTNLALLSLVTLITPLASSMFAPGIPQVLRAFHNSNNLVASFVVSVYILGFATGPLVIAPLSEMYGRVPMYHAGNVGFIIFTIACAVSNSLGMLIAFRFLAGCFGAVCITIGAGTIADVMPVEKRGGAMAIYAMGPLLGPVIGPVCGGFLVEAKGWRWVFWLLAIVSGAVTIACFALLRETFAPVLLSRKTKRLRKETGNPSLRSKLDTGIPHKELLIRAVIRPTKMLFLSPIVGLMSLYVAVVYGILYLLFTTFTFVFEGQYGFSSGTVGLTYIGIGIGMILGLALVGKLSDATLRRVKASGHEMKPEHRLPFILTGPPACCIPAGLLIYGWTTQYHEHWAIALFGTLLIGFGLLACMMCVQTYLVDAYTKYAASAMAANAVLRSVFGALLPLAGLDMYDALGLGWGNSLLAFLALVLVPVPMIFRTFGERIRHSKAGQVRFD</sequence>
<dbReference type="AlphaFoldDB" id="A0A8H4IYX5"/>
<dbReference type="FunFam" id="1.20.1250.20:FF:000011">
    <property type="entry name" value="MFS multidrug transporter, putative"/>
    <property type="match status" value="1"/>
</dbReference>
<feature type="transmembrane region" description="Helical" evidence="7">
    <location>
        <begin position="191"/>
        <end position="213"/>
    </location>
</feature>
<name>A0A8H4IYX5_9PEZI</name>
<comment type="subcellular location">
    <subcellularLocation>
        <location evidence="1">Membrane</location>
        <topology evidence="1">Multi-pass membrane protein</topology>
    </subcellularLocation>
</comment>
<evidence type="ECO:0000256" key="3">
    <source>
        <dbReference type="ARBA" id="ARBA00022692"/>
    </source>
</evidence>
<dbReference type="SUPFAM" id="SSF103473">
    <property type="entry name" value="MFS general substrate transporter"/>
    <property type="match status" value="1"/>
</dbReference>
<keyword evidence="4 7" id="KW-1133">Transmembrane helix</keyword>
<dbReference type="InterPro" id="IPR011701">
    <property type="entry name" value="MFS"/>
</dbReference>
<organism evidence="9 10">
    <name type="scientific">Botryosphaeria dothidea</name>
    <dbReference type="NCBI Taxonomy" id="55169"/>
    <lineage>
        <taxon>Eukaryota</taxon>
        <taxon>Fungi</taxon>
        <taxon>Dikarya</taxon>
        <taxon>Ascomycota</taxon>
        <taxon>Pezizomycotina</taxon>
        <taxon>Dothideomycetes</taxon>
        <taxon>Dothideomycetes incertae sedis</taxon>
        <taxon>Botryosphaeriales</taxon>
        <taxon>Botryosphaeriaceae</taxon>
        <taxon>Botryosphaeria</taxon>
    </lineage>
</organism>